<evidence type="ECO:0008006" key="7">
    <source>
        <dbReference type="Google" id="ProtNLM"/>
    </source>
</evidence>
<keyword evidence="6" id="KW-1185">Reference proteome</keyword>
<dbReference type="PANTHER" id="PTHR24300">
    <property type="entry name" value="CYTOCHROME P450 508A4-RELATED"/>
    <property type="match status" value="1"/>
</dbReference>
<dbReference type="Gene3D" id="1.10.630.10">
    <property type="entry name" value="Cytochrome P450"/>
    <property type="match status" value="1"/>
</dbReference>
<dbReference type="InterPro" id="IPR002401">
    <property type="entry name" value="Cyt_P450_E_grp-I"/>
</dbReference>
<dbReference type="InterPro" id="IPR050182">
    <property type="entry name" value="Cytochrome_P450_fam2"/>
</dbReference>
<keyword evidence="4" id="KW-0812">Transmembrane</keyword>
<dbReference type="Proteomes" id="UP001634394">
    <property type="component" value="Unassembled WGS sequence"/>
</dbReference>
<dbReference type="Pfam" id="PF00067">
    <property type="entry name" value="p450"/>
    <property type="match status" value="1"/>
</dbReference>
<keyword evidence="4" id="KW-1133">Transmembrane helix</keyword>
<dbReference type="InterPro" id="IPR001128">
    <property type="entry name" value="Cyt_P450"/>
</dbReference>
<keyword evidence="4" id="KW-0472">Membrane</keyword>
<evidence type="ECO:0000256" key="3">
    <source>
        <dbReference type="ARBA" id="ARBA00023004"/>
    </source>
</evidence>
<protein>
    <recommendedName>
        <fullName evidence="7">Cytochrome P450</fullName>
    </recommendedName>
</protein>
<evidence type="ECO:0000256" key="2">
    <source>
        <dbReference type="ARBA" id="ARBA00022723"/>
    </source>
</evidence>
<dbReference type="PRINTS" id="PR00463">
    <property type="entry name" value="EP450I"/>
</dbReference>
<keyword evidence="3" id="KW-0408">Iron</keyword>
<gene>
    <name evidence="5" type="ORF">ACJMK2_002163</name>
</gene>
<dbReference type="InterPro" id="IPR036396">
    <property type="entry name" value="Cyt_P450_sf"/>
</dbReference>
<comment type="caution">
    <text evidence="5">The sequence shown here is derived from an EMBL/GenBank/DDBJ whole genome shotgun (WGS) entry which is preliminary data.</text>
</comment>
<evidence type="ECO:0000313" key="6">
    <source>
        <dbReference type="Proteomes" id="UP001634394"/>
    </source>
</evidence>
<name>A0ABD3XUH0_SINWO</name>
<comment type="similarity">
    <text evidence="1">Belongs to the cytochrome P450 family.</text>
</comment>
<organism evidence="5 6">
    <name type="scientific">Sinanodonta woodiana</name>
    <name type="common">Chinese pond mussel</name>
    <name type="synonym">Anodonta woodiana</name>
    <dbReference type="NCBI Taxonomy" id="1069815"/>
    <lineage>
        <taxon>Eukaryota</taxon>
        <taxon>Metazoa</taxon>
        <taxon>Spiralia</taxon>
        <taxon>Lophotrochozoa</taxon>
        <taxon>Mollusca</taxon>
        <taxon>Bivalvia</taxon>
        <taxon>Autobranchia</taxon>
        <taxon>Heteroconchia</taxon>
        <taxon>Palaeoheterodonta</taxon>
        <taxon>Unionida</taxon>
        <taxon>Unionoidea</taxon>
        <taxon>Unionidae</taxon>
        <taxon>Unioninae</taxon>
        <taxon>Sinanodonta</taxon>
    </lineage>
</organism>
<dbReference type="GO" id="GO:0046872">
    <property type="term" value="F:metal ion binding"/>
    <property type="evidence" value="ECO:0007669"/>
    <property type="project" value="UniProtKB-KW"/>
</dbReference>
<accession>A0ABD3XUH0</accession>
<keyword evidence="2" id="KW-0479">Metal-binding</keyword>
<dbReference type="SUPFAM" id="SSF48264">
    <property type="entry name" value="Cytochrome P450"/>
    <property type="match status" value="1"/>
</dbReference>
<proteinExistence type="inferred from homology"/>
<reference evidence="5 6" key="1">
    <citation type="submission" date="2024-11" db="EMBL/GenBank/DDBJ databases">
        <title>Chromosome-level genome assembly of the freshwater bivalve Anodonta woodiana.</title>
        <authorList>
            <person name="Chen X."/>
        </authorList>
    </citation>
    <scope>NUCLEOTIDE SEQUENCE [LARGE SCALE GENOMIC DNA]</scope>
    <source>
        <strain evidence="5">MN2024</strain>
        <tissue evidence="5">Gills</tissue>
    </source>
</reference>
<feature type="transmembrane region" description="Helical" evidence="4">
    <location>
        <begin position="6"/>
        <end position="27"/>
    </location>
</feature>
<sequence>MESIEHDFYLNPICIGLLLLAIFLWMYKRQGRAKLPPGPWHIPFVGNPWELAADPDLRKSLRRLHMKYGDIYRLYMGPKLAVVISGYETIKEVFVKRGGEFSDRPENLISTLMFENQ</sequence>
<dbReference type="AlphaFoldDB" id="A0ABD3XUH0"/>
<evidence type="ECO:0000313" key="5">
    <source>
        <dbReference type="EMBL" id="KAL3889836.1"/>
    </source>
</evidence>
<evidence type="ECO:0000256" key="4">
    <source>
        <dbReference type="SAM" id="Phobius"/>
    </source>
</evidence>
<dbReference type="EMBL" id="JBJQND010000001">
    <property type="protein sequence ID" value="KAL3889836.1"/>
    <property type="molecule type" value="Genomic_DNA"/>
</dbReference>
<feature type="non-terminal residue" evidence="5">
    <location>
        <position position="117"/>
    </location>
</feature>
<evidence type="ECO:0000256" key="1">
    <source>
        <dbReference type="ARBA" id="ARBA00010617"/>
    </source>
</evidence>